<dbReference type="CDD" id="cd00067">
    <property type="entry name" value="GAL4"/>
    <property type="match status" value="1"/>
</dbReference>
<dbReference type="InterPro" id="IPR001138">
    <property type="entry name" value="Zn2Cys6_DnaBD"/>
</dbReference>
<evidence type="ECO:0000259" key="5">
    <source>
        <dbReference type="PROSITE" id="PS50048"/>
    </source>
</evidence>
<dbReference type="GO" id="GO:0008270">
    <property type="term" value="F:zinc ion binding"/>
    <property type="evidence" value="ECO:0007669"/>
    <property type="project" value="InterPro"/>
</dbReference>
<dbReference type="InterPro" id="IPR007219">
    <property type="entry name" value="XnlR_reg_dom"/>
</dbReference>
<feature type="compositionally biased region" description="Low complexity" evidence="4">
    <location>
        <begin position="16"/>
        <end position="30"/>
    </location>
</feature>
<keyword evidence="2" id="KW-0539">Nucleus</keyword>
<feature type="compositionally biased region" description="Polar residues" evidence="4">
    <location>
        <begin position="801"/>
        <end position="813"/>
    </location>
</feature>
<dbReference type="SMART" id="SM00066">
    <property type="entry name" value="GAL4"/>
    <property type="match status" value="1"/>
</dbReference>
<dbReference type="GO" id="GO:0000981">
    <property type="term" value="F:DNA-binding transcription factor activity, RNA polymerase II-specific"/>
    <property type="evidence" value="ECO:0007669"/>
    <property type="project" value="InterPro"/>
</dbReference>
<dbReference type="PROSITE" id="PS00463">
    <property type="entry name" value="ZN2_CY6_FUNGAL_1"/>
    <property type="match status" value="1"/>
</dbReference>
<keyword evidence="7" id="KW-1185">Reference proteome</keyword>
<evidence type="ECO:0000313" key="7">
    <source>
        <dbReference type="Proteomes" id="UP001174694"/>
    </source>
</evidence>
<dbReference type="GO" id="GO:0003677">
    <property type="term" value="F:DNA binding"/>
    <property type="evidence" value="ECO:0007669"/>
    <property type="project" value="InterPro"/>
</dbReference>
<dbReference type="CDD" id="cd12148">
    <property type="entry name" value="fungal_TF_MHR"/>
    <property type="match status" value="1"/>
</dbReference>
<organism evidence="6 7">
    <name type="scientific">Pleurostoma richardsiae</name>
    <dbReference type="NCBI Taxonomy" id="41990"/>
    <lineage>
        <taxon>Eukaryota</taxon>
        <taxon>Fungi</taxon>
        <taxon>Dikarya</taxon>
        <taxon>Ascomycota</taxon>
        <taxon>Pezizomycotina</taxon>
        <taxon>Sordariomycetes</taxon>
        <taxon>Sordariomycetidae</taxon>
        <taxon>Calosphaeriales</taxon>
        <taxon>Pleurostomataceae</taxon>
        <taxon>Pleurostoma</taxon>
    </lineage>
</organism>
<dbReference type="GO" id="GO:0006351">
    <property type="term" value="P:DNA-templated transcription"/>
    <property type="evidence" value="ECO:0007669"/>
    <property type="project" value="InterPro"/>
</dbReference>
<evidence type="ECO:0000256" key="3">
    <source>
        <dbReference type="SAM" id="Coils"/>
    </source>
</evidence>
<feature type="region of interest" description="Disordered" evidence="4">
    <location>
        <begin position="712"/>
        <end position="733"/>
    </location>
</feature>
<dbReference type="PANTHER" id="PTHR46910:SF1">
    <property type="entry name" value="MISCELLANEOUS ZN(II)2CYS6 TRANSCRIPTION FACTOR (EUROFUNG)-RELATED"/>
    <property type="match status" value="1"/>
</dbReference>
<feature type="compositionally biased region" description="Polar residues" evidence="4">
    <location>
        <begin position="64"/>
        <end position="80"/>
    </location>
</feature>
<dbReference type="PANTHER" id="PTHR46910">
    <property type="entry name" value="TRANSCRIPTION FACTOR PDR1"/>
    <property type="match status" value="1"/>
</dbReference>
<name>A0AA38S5K9_9PEZI</name>
<feature type="domain" description="Zn(2)-C6 fungal-type" evidence="5">
    <location>
        <begin position="123"/>
        <end position="154"/>
    </location>
</feature>
<keyword evidence="1" id="KW-0479">Metal-binding</keyword>
<feature type="compositionally biased region" description="Basic and acidic residues" evidence="4">
    <location>
        <begin position="120"/>
        <end position="130"/>
    </location>
</feature>
<sequence>MAAASHNPYPRSPNPSTRSYDSSSVSSATSPKLPTQYIGGLMSTSARSNAAPPPQPIGIPPLSSVHQSSLQPYTPVTASSIMGRDSLPSNDSAAGTPGPTTNAQLAQAQAQKRAYRQRRKDPSCDACRERKVKCDATETTSCTECSSRAVKCQFTKETNRRMSSIKQVQDLEKQIDRIRRENAGLKRLLNDRDGGADMDIEGLEQLPLQLPPIGMEPKRRQRPAPMHDLSRARSNLRAFSKGVWKPPLPYRQPPATAFSDLPRPELPSRQATEQLLHSYYAACHSMFPILHWPTFQQGVDELYKTGSLQNVQPAFLSMFFAVLALGSLYAGEPYMHRSYRAAELVEASRKLMDPWNNDYVLDHARALVLIAMFLNEMNLKSAAWNLVGNAVKVAQDLGLYTESGPWPVIEGEMRRRVWWTIYILDRSMAVELGRPVLIDDADCDVSLPAGVDDHFIHDGGMLVPPGEQPLTHSLLAVINVVRAYTALNKALTSPVIAPTRLATFDQHFSSCLRTYPPACDPSSKAPLLPHLLNPLIYLLHGRLLLHRHNLTPSCPPDVRLTAIEQCTHTALETASMLGRTGASLPEGATGLLATHIFRCSLFLLLMGHFEPAATCIQALAAISGYRDVAVPCGRFLAFFLGALTSKRAEAAAYLAHAPPGQQPLAPPHRPGPSPLQDLLLRDEELIAYVSSDLQAGPDAAWVWAGSEREIQSSQAPSPGLPRSGSSSSTSGLLSAEARMGLTEEEARDWGGWERVEGLLRGLTSGATTPIMQNWLPANLPPIKAEPGPSSSGVAGIGLGEGSNTNSPTTAGKSRSQERISIANII</sequence>
<feature type="compositionally biased region" description="Low complexity" evidence="4">
    <location>
        <begin position="716"/>
        <end position="733"/>
    </location>
</feature>
<dbReference type="Proteomes" id="UP001174694">
    <property type="component" value="Unassembled WGS sequence"/>
</dbReference>
<protein>
    <submittedName>
        <fullName evidence="6">Fungal specific transcription factor domain-containing protein</fullName>
    </submittedName>
</protein>
<gene>
    <name evidence="6" type="ORF">NKR23_g4063</name>
</gene>
<dbReference type="Gene3D" id="4.10.240.10">
    <property type="entry name" value="Zn(2)-C6 fungal-type DNA-binding domain"/>
    <property type="match status" value="1"/>
</dbReference>
<feature type="compositionally biased region" description="Polar residues" evidence="4">
    <location>
        <begin position="87"/>
        <end position="102"/>
    </location>
</feature>
<feature type="region of interest" description="Disordered" evidence="4">
    <location>
        <begin position="785"/>
        <end position="825"/>
    </location>
</feature>
<dbReference type="SMART" id="SM00906">
    <property type="entry name" value="Fungal_trans"/>
    <property type="match status" value="1"/>
</dbReference>
<proteinExistence type="predicted"/>
<dbReference type="AlphaFoldDB" id="A0AA38S5K9"/>
<evidence type="ECO:0000313" key="6">
    <source>
        <dbReference type="EMBL" id="KAJ9149765.1"/>
    </source>
</evidence>
<accession>A0AA38S5K9</accession>
<evidence type="ECO:0000256" key="4">
    <source>
        <dbReference type="SAM" id="MobiDB-lite"/>
    </source>
</evidence>
<dbReference type="InterPro" id="IPR036864">
    <property type="entry name" value="Zn2-C6_fun-type_DNA-bd_sf"/>
</dbReference>
<keyword evidence="3" id="KW-0175">Coiled coil</keyword>
<dbReference type="Pfam" id="PF04082">
    <property type="entry name" value="Fungal_trans"/>
    <property type="match status" value="1"/>
</dbReference>
<reference evidence="6" key="1">
    <citation type="submission" date="2022-07" db="EMBL/GenBank/DDBJ databases">
        <title>Fungi with potential for degradation of polypropylene.</title>
        <authorList>
            <person name="Gostincar C."/>
        </authorList>
    </citation>
    <scope>NUCLEOTIDE SEQUENCE</scope>
    <source>
        <strain evidence="6">EXF-13308</strain>
    </source>
</reference>
<dbReference type="PROSITE" id="PS50048">
    <property type="entry name" value="ZN2_CY6_FUNGAL_2"/>
    <property type="match status" value="1"/>
</dbReference>
<evidence type="ECO:0000256" key="1">
    <source>
        <dbReference type="ARBA" id="ARBA00022723"/>
    </source>
</evidence>
<dbReference type="EMBL" id="JANBVO010000009">
    <property type="protein sequence ID" value="KAJ9149765.1"/>
    <property type="molecule type" value="Genomic_DNA"/>
</dbReference>
<feature type="region of interest" description="Disordered" evidence="4">
    <location>
        <begin position="1"/>
        <end position="130"/>
    </location>
</feature>
<dbReference type="SUPFAM" id="SSF57701">
    <property type="entry name" value="Zn2/Cys6 DNA-binding domain"/>
    <property type="match status" value="1"/>
</dbReference>
<feature type="coiled-coil region" evidence="3">
    <location>
        <begin position="161"/>
        <end position="188"/>
    </location>
</feature>
<comment type="caution">
    <text evidence="6">The sequence shown here is derived from an EMBL/GenBank/DDBJ whole genome shotgun (WGS) entry which is preliminary data.</text>
</comment>
<evidence type="ECO:0000256" key="2">
    <source>
        <dbReference type="ARBA" id="ARBA00023242"/>
    </source>
</evidence>
<dbReference type="InterPro" id="IPR050987">
    <property type="entry name" value="AtrR-like"/>
</dbReference>
<dbReference type="Pfam" id="PF00172">
    <property type="entry name" value="Zn_clus"/>
    <property type="match status" value="1"/>
</dbReference>
<feature type="compositionally biased region" description="Low complexity" evidence="4">
    <location>
        <begin position="103"/>
        <end position="112"/>
    </location>
</feature>